<evidence type="ECO:0000313" key="2">
    <source>
        <dbReference type="Proteomes" id="UP000024404"/>
    </source>
</evidence>
<dbReference type="EMBL" id="CMVM020000201">
    <property type="status" value="NOT_ANNOTATED_CDS"/>
    <property type="molecule type" value="Genomic_DNA"/>
</dbReference>
<reference evidence="2" key="1">
    <citation type="submission" date="2013-10" db="EMBL/GenBank/DDBJ databases">
        <title>Genome sequencing of Onchocerca volvulus.</title>
        <authorList>
            <person name="Cotton J."/>
            <person name="Tsai J."/>
            <person name="Stanley E."/>
            <person name="Tracey A."/>
            <person name="Holroyd N."/>
            <person name="Lustigman S."/>
            <person name="Berriman M."/>
        </authorList>
    </citation>
    <scope>NUCLEOTIDE SEQUENCE</scope>
</reference>
<accession>A0A8R1TXI7</accession>
<organism evidence="1 2">
    <name type="scientific">Onchocerca volvulus</name>
    <dbReference type="NCBI Taxonomy" id="6282"/>
    <lineage>
        <taxon>Eukaryota</taxon>
        <taxon>Metazoa</taxon>
        <taxon>Ecdysozoa</taxon>
        <taxon>Nematoda</taxon>
        <taxon>Chromadorea</taxon>
        <taxon>Rhabditida</taxon>
        <taxon>Spirurina</taxon>
        <taxon>Spiruromorpha</taxon>
        <taxon>Filarioidea</taxon>
        <taxon>Onchocercidae</taxon>
        <taxon>Onchocerca</taxon>
    </lineage>
</organism>
<name>A0A8R1TXI7_ONCVO</name>
<keyword evidence="2" id="KW-1185">Reference proteome</keyword>
<evidence type="ECO:0000313" key="1">
    <source>
        <dbReference type="EnsemblMetazoa" id="OVOC7442.1"/>
    </source>
</evidence>
<dbReference type="Proteomes" id="UP000024404">
    <property type="component" value="Unassembled WGS sequence"/>
</dbReference>
<proteinExistence type="predicted"/>
<dbReference type="AlphaFoldDB" id="A0A8R1TXI7"/>
<sequence>MRLRNEDKRSYAALHKDRRLGIALQSQGSEDRRRDVSLREHKIVSLREHKIGRKYVVVISDGNVYVLSHFGNINNSYLIVVNNLHTSCNILWLSCDLTSVT</sequence>
<reference evidence="1" key="2">
    <citation type="submission" date="2022-06" db="UniProtKB">
        <authorList>
            <consortium name="EnsemblMetazoa"/>
        </authorList>
    </citation>
    <scope>IDENTIFICATION</scope>
</reference>
<dbReference type="EnsemblMetazoa" id="OVOC7442.1">
    <property type="protein sequence ID" value="OVOC7442.1"/>
    <property type="gene ID" value="WBGene00244251"/>
</dbReference>
<protein>
    <submittedName>
        <fullName evidence="1">Uncharacterized protein</fullName>
    </submittedName>
</protein>